<reference evidence="3" key="1">
    <citation type="journal article" date="2014" name="Front. Microbiol.">
        <title>High frequency of phylogenetically diverse reductive dehalogenase-homologous genes in deep subseafloor sedimentary metagenomes.</title>
        <authorList>
            <person name="Kawai M."/>
            <person name="Futagami T."/>
            <person name="Toyoda A."/>
            <person name="Takaki Y."/>
            <person name="Nishi S."/>
            <person name="Hori S."/>
            <person name="Arai W."/>
            <person name="Tsubouchi T."/>
            <person name="Morono Y."/>
            <person name="Uchiyama I."/>
            <person name="Ito T."/>
            <person name="Fujiyama A."/>
            <person name="Inagaki F."/>
            <person name="Takami H."/>
        </authorList>
    </citation>
    <scope>NUCLEOTIDE SEQUENCE</scope>
    <source>
        <strain evidence="3">Expedition CK06-06</strain>
    </source>
</reference>
<dbReference type="InterPro" id="IPR044925">
    <property type="entry name" value="His-Me_finger_sf"/>
</dbReference>
<accession>X0WZX5</accession>
<dbReference type="AlphaFoldDB" id="X0WZX5"/>
<dbReference type="CDD" id="cd00085">
    <property type="entry name" value="HNHc"/>
    <property type="match status" value="1"/>
</dbReference>
<evidence type="ECO:0000313" key="3">
    <source>
        <dbReference type="EMBL" id="GAG18316.1"/>
    </source>
</evidence>
<feature type="domain" description="HNH nuclease" evidence="2">
    <location>
        <begin position="7"/>
        <end position="58"/>
    </location>
</feature>
<sequence>MTLLTPKQREEIIRRRGTKSDKTEKKSRIDSLEIHHKDRNPHNNDPKNLRVLTKKEHDELHKRAGD</sequence>
<dbReference type="SUPFAM" id="SSF54060">
    <property type="entry name" value="His-Me finger endonucleases"/>
    <property type="match status" value="1"/>
</dbReference>
<comment type="caution">
    <text evidence="3">The sequence shown here is derived from an EMBL/GenBank/DDBJ whole genome shotgun (WGS) entry which is preliminary data.</text>
</comment>
<dbReference type="SMART" id="SM00507">
    <property type="entry name" value="HNHc"/>
    <property type="match status" value="1"/>
</dbReference>
<evidence type="ECO:0000259" key="2">
    <source>
        <dbReference type="SMART" id="SM00507"/>
    </source>
</evidence>
<feature type="compositionally biased region" description="Basic and acidic residues" evidence="1">
    <location>
        <begin position="7"/>
        <end position="66"/>
    </location>
</feature>
<dbReference type="Pfam" id="PF13392">
    <property type="entry name" value="HNH_3"/>
    <property type="match status" value="1"/>
</dbReference>
<gene>
    <name evidence="3" type="ORF">S01H1_54570</name>
</gene>
<dbReference type="InterPro" id="IPR003615">
    <property type="entry name" value="HNH_nuc"/>
</dbReference>
<proteinExistence type="predicted"/>
<dbReference type="Gene3D" id="3.90.75.20">
    <property type="match status" value="1"/>
</dbReference>
<protein>
    <recommendedName>
        <fullName evidence="2">HNH nuclease domain-containing protein</fullName>
    </recommendedName>
</protein>
<name>X0WZX5_9ZZZZ</name>
<dbReference type="EMBL" id="BARS01035420">
    <property type="protein sequence ID" value="GAG18316.1"/>
    <property type="molecule type" value="Genomic_DNA"/>
</dbReference>
<feature type="region of interest" description="Disordered" evidence="1">
    <location>
        <begin position="1"/>
        <end position="66"/>
    </location>
</feature>
<organism evidence="3">
    <name type="scientific">marine sediment metagenome</name>
    <dbReference type="NCBI Taxonomy" id="412755"/>
    <lineage>
        <taxon>unclassified sequences</taxon>
        <taxon>metagenomes</taxon>
        <taxon>ecological metagenomes</taxon>
    </lineage>
</organism>
<evidence type="ECO:0000256" key="1">
    <source>
        <dbReference type="SAM" id="MobiDB-lite"/>
    </source>
</evidence>